<protein>
    <recommendedName>
        <fullName evidence="1">Heterokaryon incompatibility domain-containing protein</fullName>
    </recommendedName>
</protein>
<dbReference type="InterPro" id="IPR010730">
    <property type="entry name" value="HET"/>
</dbReference>
<accession>A0A8H3PE48</accession>
<dbReference type="Proteomes" id="UP000664534">
    <property type="component" value="Unassembled WGS sequence"/>
</dbReference>
<evidence type="ECO:0000313" key="3">
    <source>
        <dbReference type="Proteomes" id="UP000664534"/>
    </source>
</evidence>
<dbReference type="PANTHER" id="PTHR33112:SF10">
    <property type="entry name" value="TOL"/>
    <property type="match status" value="1"/>
</dbReference>
<gene>
    <name evidence="2" type="ORF">IMSHALPRED_001134</name>
</gene>
<name>A0A8H3PE48_9LECA</name>
<evidence type="ECO:0000313" key="2">
    <source>
        <dbReference type="EMBL" id="CAF9938912.1"/>
    </source>
</evidence>
<comment type="caution">
    <text evidence="2">The sequence shown here is derived from an EMBL/GenBank/DDBJ whole genome shotgun (WGS) entry which is preliminary data.</text>
</comment>
<keyword evidence="3" id="KW-1185">Reference proteome</keyword>
<dbReference type="EMBL" id="CAJPDT010000113">
    <property type="protein sequence ID" value="CAF9938912.1"/>
    <property type="molecule type" value="Genomic_DNA"/>
</dbReference>
<dbReference type="Pfam" id="PF06985">
    <property type="entry name" value="HET"/>
    <property type="match status" value="1"/>
</dbReference>
<organism evidence="2 3">
    <name type="scientific">Imshaugia aleurites</name>
    <dbReference type="NCBI Taxonomy" id="172621"/>
    <lineage>
        <taxon>Eukaryota</taxon>
        <taxon>Fungi</taxon>
        <taxon>Dikarya</taxon>
        <taxon>Ascomycota</taxon>
        <taxon>Pezizomycotina</taxon>
        <taxon>Lecanoromycetes</taxon>
        <taxon>OSLEUM clade</taxon>
        <taxon>Lecanoromycetidae</taxon>
        <taxon>Lecanorales</taxon>
        <taxon>Lecanorineae</taxon>
        <taxon>Parmeliaceae</taxon>
        <taxon>Imshaugia</taxon>
    </lineage>
</organism>
<reference evidence="2" key="1">
    <citation type="submission" date="2021-03" db="EMBL/GenBank/DDBJ databases">
        <authorList>
            <person name="Tagirdzhanova G."/>
        </authorList>
    </citation>
    <scope>NUCLEOTIDE SEQUENCE</scope>
</reference>
<evidence type="ECO:0000259" key="1">
    <source>
        <dbReference type="Pfam" id="PF06985"/>
    </source>
</evidence>
<dbReference type="AlphaFoldDB" id="A0A8H3PE48"/>
<proteinExistence type="predicted"/>
<sequence length="754" mass="86261">MVFDLFQTLVEHVKAPLRSGPSTVLCDACQGMFRIWNRPQHTPIIGTQAAFDAVRWYGKLDYFSTNNMRRHHSSPEEMMAAANQGCQICNVLSEHWAQLDQTEKRRISASVSVIQQPIYGFFRMQAKPGMRFWWLDIWRNARSFALWLRYRRMFSLYRVQQLARNEATTVLFQFGDADDRTVILELHPHLDWWHTSACTTCDGCKVHGLSHSTGSPDTIAQIQRWFGNCVEGHPDCSSVRFKPISEYATWMPTRLINVDQSNASDDCFLQLSNGVSPVSYMTLSHCWGEPDGPRPPKLTNANVDLMRARIPVEALPRTFKDAIHVARRLGISYLWIDSLCIIQDSMEDWRRESQLMDKVYRYSACNIMAEAAINCDGGLFFARDPQRLGIFSLDEKQTSSLSHKSTICVAQDYVGAKSDRGKGSRLYSRGWVCQERWLAPRQISFHSNQVFWECAKLKACEAFPSWEAKIDHYGNFPTQRQISQPWNKGLVHPHAHTVNRRDAFSFSWQAMVESYTTCTLTEEQDKLIAIQGLVNIYKAFEDDGYLAGLWRKRLPSALMWTTRNGLQANGEPTYRPQTYRAPSWSWASVEGLIHTFPEARPEEDRWIELCQVLYAETTPLGEGTTGQVSDGYIKLRGRLLSTEDLSFHTSPKGKTVQIARAREGDPSKSWINCQIDDVAPWSPRNNVLLPVLHYDHRSPQSCMLKGLILVPVAGSTDTYRRIGTWNDNANRDGVDPLGWFREAAEHEEQVVILV</sequence>
<dbReference type="OrthoDB" id="5362512at2759"/>
<feature type="domain" description="Heterokaryon incompatibility" evidence="1">
    <location>
        <begin position="280"/>
        <end position="435"/>
    </location>
</feature>
<dbReference type="PANTHER" id="PTHR33112">
    <property type="entry name" value="DOMAIN PROTEIN, PUTATIVE-RELATED"/>
    <property type="match status" value="1"/>
</dbReference>